<feature type="transmembrane region" description="Helical" evidence="17">
    <location>
        <begin position="302"/>
        <end position="323"/>
    </location>
</feature>
<dbReference type="Pfam" id="PF02516">
    <property type="entry name" value="STT3"/>
    <property type="match status" value="1"/>
</dbReference>
<evidence type="ECO:0000256" key="11">
    <source>
        <dbReference type="ARBA" id="ARBA00022842"/>
    </source>
</evidence>
<evidence type="ECO:0000256" key="4">
    <source>
        <dbReference type="ARBA" id="ARBA00004922"/>
    </source>
</evidence>
<evidence type="ECO:0000256" key="8">
    <source>
        <dbReference type="ARBA" id="ARBA00022679"/>
    </source>
</evidence>
<protein>
    <recommendedName>
        <fullName evidence="6">dolichyl-phosphooligosaccharide-protein glycotransferase</fullName>
        <ecNumber evidence="6">2.4.99.21</ecNumber>
    </recommendedName>
    <alternativeName>
        <fullName evidence="15">Oligosaccharyl transferase</fullName>
    </alternativeName>
</protein>
<organism evidence="19 20">
    <name type="scientific">Thermogymnomonas acidicola</name>
    <dbReference type="NCBI Taxonomy" id="399579"/>
    <lineage>
        <taxon>Archaea</taxon>
        <taxon>Methanobacteriati</taxon>
        <taxon>Thermoplasmatota</taxon>
        <taxon>Thermoplasmata</taxon>
        <taxon>Thermoplasmatales</taxon>
        <taxon>Thermogymnomonas</taxon>
    </lineage>
</organism>
<feature type="transmembrane region" description="Helical" evidence="17">
    <location>
        <begin position="224"/>
        <end position="241"/>
    </location>
</feature>
<dbReference type="Gene3D" id="2.60.40.1120">
    <property type="entry name" value="Carboxypeptidase-like, regulatory domain"/>
    <property type="match status" value="1"/>
</dbReference>
<dbReference type="Proteomes" id="UP000632195">
    <property type="component" value="Unassembled WGS sequence"/>
</dbReference>
<evidence type="ECO:0000256" key="3">
    <source>
        <dbReference type="ARBA" id="ARBA00004651"/>
    </source>
</evidence>
<keyword evidence="10" id="KW-0479">Metal-binding</keyword>
<comment type="similarity">
    <text evidence="5">Belongs to the STT3 family.</text>
</comment>
<feature type="transmembrane region" description="Helical" evidence="17">
    <location>
        <begin position="96"/>
        <end position="119"/>
    </location>
</feature>
<evidence type="ECO:0000256" key="12">
    <source>
        <dbReference type="ARBA" id="ARBA00022989"/>
    </source>
</evidence>
<evidence type="ECO:0000256" key="2">
    <source>
        <dbReference type="ARBA" id="ARBA00001946"/>
    </source>
</evidence>
<keyword evidence="9 17" id="KW-0812">Transmembrane</keyword>
<dbReference type="EC" id="2.4.99.21" evidence="6"/>
<feature type="transmembrane region" description="Helical" evidence="17">
    <location>
        <begin position="414"/>
        <end position="430"/>
    </location>
</feature>
<feature type="transmembrane region" description="Helical" evidence="17">
    <location>
        <begin position="65"/>
        <end position="84"/>
    </location>
</feature>
<feature type="transmembrane region" description="Helical" evidence="17">
    <location>
        <begin position="125"/>
        <end position="141"/>
    </location>
</feature>
<dbReference type="Gene3D" id="3.40.50.12610">
    <property type="match status" value="1"/>
</dbReference>
<feature type="transmembrane region" description="Helical" evidence="17">
    <location>
        <begin position="2063"/>
        <end position="2081"/>
    </location>
</feature>
<feature type="transmembrane region" description="Helical" evidence="17">
    <location>
        <begin position="335"/>
        <end position="358"/>
    </location>
</feature>
<dbReference type="InterPro" id="IPR008969">
    <property type="entry name" value="CarboxyPept-like_regulatory"/>
</dbReference>
<comment type="subcellular location">
    <subcellularLocation>
        <location evidence="3">Cell membrane</location>
        <topology evidence="3">Multi-pass membrane protein</topology>
    </subcellularLocation>
</comment>
<feature type="transmembrane region" description="Helical" evidence="17">
    <location>
        <begin position="442"/>
        <end position="461"/>
    </location>
</feature>
<keyword evidence="7" id="KW-0328">Glycosyltransferase</keyword>
<comment type="cofactor">
    <cofactor evidence="1">
        <name>Mn(2+)</name>
        <dbReference type="ChEBI" id="CHEBI:29035"/>
    </cofactor>
</comment>
<evidence type="ECO:0000256" key="9">
    <source>
        <dbReference type="ARBA" id="ARBA00022692"/>
    </source>
</evidence>
<keyword evidence="8" id="KW-0808">Transferase</keyword>
<dbReference type="PANTHER" id="PTHR13872">
    <property type="entry name" value="DOLICHYL-DIPHOSPHOOLIGOSACCHARIDE--PROTEIN GLYCOSYLTRANSFERASE SUBUNIT"/>
    <property type="match status" value="1"/>
</dbReference>
<evidence type="ECO:0000256" key="14">
    <source>
        <dbReference type="ARBA" id="ARBA00023211"/>
    </source>
</evidence>
<accession>A0AA37F9H5</accession>
<sequence>MDQSNRAEVRQAERGGPSVRTEITVVTILVAFYIFIATYFAWPYASTYPVLSTSGGSDPYYNWRIIEYILAYHKQLVYDLALNYPVGSINPRNPFFHWFVAVTGILLAPFLGGATHAAFDVFQEFDAVFGALLIIPVYLITRELFGKKAAMIAAVLYTLMPSNLSAGIASGGRMHTPELLFAMMTIYYFLKTVKLSKDRVIIERLSDFRSYRSSIMSFVRENRLPFVYSLLAGASLGALMLSWQGYAYIEVIVLIYVGAQYIINMVLRRPTGYLTLYTVVFYVLAFAMGAYYYIRLGEGPSWFYPEVVMGLMVIAFGIVVNIFGRRPWLITIPSIVIISVLGVIGLSFVDPAVLHALITGEGYFVKNRVYETIAEAQAPPLGEYISGFGVAQFLLGLAGLVMVIYRFIKERTDALLYLLVFSLVSIYMSFEAARFNITAAPAYAILDGLILIYFADAVRMSDVKRRRPASEQGVAKSIKGNIGWLQAVFAFIVVIGIIIPSGMAVVSAAVPANSASHINSEIYSELPAFLRPVNNSTASSYFVGGYGFGIENKTQPLTESMLWLATQNTNVPLDQRPGYLSWWDYGFQEIQQGQHPAVADDFQQGYQVAGQVLLAQNQSQIIALLISRVLQGNWQDNGGNFSAPVWHTLDSLLGAQEAMKIYDVSRDSNAYISVVLSDPSVYGNFSSALTGANAYYAYVKGQLASKYPISTLVDLYQDLYSETGFFIQYIQIDHNLFPFSGVSPGIFYAPAYLTDTPSYTAYGEIVPEEYYNVQVITSNGTYNLSNLPPGVTPISYNLVYTPAFYNTTIYRFMIGYPSSATGVPGEIPGYSSSISNYPAMPAWNMSHFELVYVGVLWNPYKDYEAHPNAWQIIPLQEAYKYEVDNIGTVDFQFSGSNFFSQADPIVAYYPGAIVEGRVTLPNGQPVAGIRVTLLDQYGIPHNVTYTNSQGYYSLVAVPGNDSIVFSTGPENPIELVGSHELGKVKINVTQNEAMRIPEYYNTTTGLPDYYFVENFQVPTTTLSGSVYLNETSPTGNMTMPIESGTLTLYNSTFNAEFNATVSGGQYHLSDIPAYNYTASVYSDGNNYADVQNISVSIGSNQANVYVALDNLTVKAESNGVDYGGLTVSLSGNGHDLVKRTSANGSAGFEVTPGNYTVSISSPGVFSSEQNVTVSGWGKKLSVTLEPRLSASIDVSTDARVFNVTVLKDGVQVVGSASNFSGTYSLQVVPGVYTIYVTSGHMSNLTTVKVSGVASEHLVLEPSAYVTLSSYYPGVSSYNWTYEVLGHGAVIGATGNSSSRYYSILLPLGSYMLSAEGVHSGTVDTSLKPISLQDNYSINMSLASSHSESVFIYNSNASSSYSSSSAVSGGMAVAELDGQPIGFQEVSGQGYATFYLPNGINASSYEYESPYYVVSSAPSGTNSTYIGAEPLMKDVSMHVMTSMGSWANGTVTLSGVRSFTGTLANGTANVYVMPGVYSVEISSPEYGASVSVPTIVVPFNQNASVSEVLQPLSTLTVDAPHYEIFSSNGSVVSGHNLVPGYYTVYSENGTKSNITVLYVDRNVTVRPAMEPSYVLGLNNSASASGNYTIRNGMAIIVTSNSSILLPYGSYSIQFNSRVSNTTGSFTLSGSASVSLVANETVRVSVHAVPFYTQVTGKAYVGGSPAALSSVVITGENGSKVAATSTGVSGAFSVNLTSGDYGIYVTDASGSYAYFGSFTVGPFQKSEDLVITLQKAGRVYVSENLGSQLLHQNVTVSSNGASMNVTPFTYFVLPYGNYSFSSSISKHTVINGINETITFGTNVTQSVAGTTYVQLTLVEEPVASFIVKQTQVPNVTLLGSVEVKFQLSNAGNFNATVNLSSASSSWVAAFNRSSIYLPVGATVNLSAQLRMVKPVQSGTEEVPVSVRYSSGNSTVDLTVNVTQVPGISLSTSVPGIPDGKALKLPVYINNTGDTGILLTPSIGNQSGLNFTHWNATLTYANGTAVHHVYLGFGVNMTLYVLLTPTSNVTAPVSVPVTFTNTTYNITKSVTVYTAMPGVSYQVPPYPTGPNVIANYTGDPFINLEAGLIAIVLIVAVGIGVAVYRNRRRP</sequence>
<evidence type="ECO:0000259" key="18">
    <source>
        <dbReference type="Pfam" id="PF02516"/>
    </source>
</evidence>
<evidence type="ECO:0000256" key="5">
    <source>
        <dbReference type="ARBA" id="ARBA00010810"/>
    </source>
</evidence>
<dbReference type="InterPro" id="IPR048307">
    <property type="entry name" value="STT3_N"/>
</dbReference>
<proteinExistence type="inferred from homology"/>
<comment type="caution">
    <text evidence="19">The sequence shown here is derived from an EMBL/GenBank/DDBJ whole genome shotgun (WGS) entry which is preliminary data.</text>
</comment>
<evidence type="ECO:0000256" key="17">
    <source>
        <dbReference type="SAM" id="Phobius"/>
    </source>
</evidence>
<name>A0AA37F9H5_9ARCH</name>
<reference evidence="19" key="1">
    <citation type="journal article" date="2014" name="Int. J. Syst. Evol. Microbiol.">
        <title>Complete genome sequence of Corynebacterium casei LMG S-19264T (=DSM 44701T), isolated from a smear-ripened cheese.</title>
        <authorList>
            <consortium name="US DOE Joint Genome Institute (JGI-PGF)"/>
            <person name="Walter F."/>
            <person name="Albersmeier A."/>
            <person name="Kalinowski J."/>
            <person name="Ruckert C."/>
        </authorList>
    </citation>
    <scope>NUCLEOTIDE SEQUENCE</scope>
    <source>
        <strain evidence="19">JCM 13583</strain>
    </source>
</reference>
<keyword evidence="20" id="KW-1185">Reference proteome</keyword>
<dbReference type="RefSeq" id="WP_229657521.1">
    <property type="nucleotide sequence ID" value="NZ_BMNY01000001.1"/>
</dbReference>
<evidence type="ECO:0000256" key="6">
    <source>
        <dbReference type="ARBA" id="ARBA00012602"/>
    </source>
</evidence>
<comment type="cofactor">
    <cofactor evidence="2">
        <name>Mg(2+)</name>
        <dbReference type="ChEBI" id="CHEBI:18420"/>
    </cofactor>
</comment>
<dbReference type="GO" id="GO:0046872">
    <property type="term" value="F:metal ion binding"/>
    <property type="evidence" value="ECO:0007669"/>
    <property type="project" value="UniProtKB-KW"/>
</dbReference>
<feature type="domain" description="Oligosaccharyl transferase STT3 N-terminal" evidence="18">
    <location>
        <begin position="55"/>
        <end position="463"/>
    </location>
</feature>
<evidence type="ECO:0000256" key="7">
    <source>
        <dbReference type="ARBA" id="ARBA00022676"/>
    </source>
</evidence>
<dbReference type="EMBL" id="BMNY01000001">
    <property type="protein sequence ID" value="GGM73387.1"/>
    <property type="molecule type" value="Genomic_DNA"/>
</dbReference>
<gene>
    <name evidence="19" type="ORF">GCM10007108_09260</name>
</gene>
<comment type="pathway">
    <text evidence="4">Protein modification; protein glycosylation.</text>
</comment>
<evidence type="ECO:0000256" key="15">
    <source>
        <dbReference type="ARBA" id="ARBA00030679"/>
    </source>
</evidence>
<feature type="transmembrane region" description="Helical" evidence="17">
    <location>
        <begin position="274"/>
        <end position="296"/>
    </location>
</feature>
<evidence type="ECO:0000313" key="19">
    <source>
        <dbReference type="EMBL" id="GGM73387.1"/>
    </source>
</evidence>
<evidence type="ECO:0000256" key="10">
    <source>
        <dbReference type="ARBA" id="ARBA00022723"/>
    </source>
</evidence>
<keyword evidence="11" id="KW-0460">Magnesium</keyword>
<dbReference type="PANTHER" id="PTHR13872:SF1">
    <property type="entry name" value="DOLICHYL-DIPHOSPHOOLIGOSACCHARIDE--PROTEIN GLYCOSYLTRANSFERASE SUBUNIT STT3B"/>
    <property type="match status" value="1"/>
</dbReference>
<comment type="catalytic activity">
    <reaction evidence="16">
        <text>an archaeal dolichyl phosphooligosaccharide + [protein]-L-asparagine = an archaeal dolichyl phosphate + a glycoprotein with the oligosaccharide chain attached by N-beta-D-glycosyl linkage to a protein L-asparagine.</text>
        <dbReference type="EC" id="2.4.99.21"/>
    </reaction>
</comment>
<evidence type="ECO:0000256" key="13">
    <source>
        <dbReference type="ARBA" id="ARBA00023136"/>
    </source>
</evidence>
<dbReference type="SUPFAM" id="SSF49464">
    <property type="entry name" value="Carboxypeptidase regulatory domain-like"/>
    <property type="match status" value="1"/>
</dbReference>
<evidence type="ECO:0000256" key="16">
    <source>
        <dbReference type="ARBA" id="ARBA00034066"/>
    </source>
</evidence>
<keyword evidence="12 17" id="KW-1133">Transmembrane helix</keyword>
<dbReference type="GO" id="GO:0004576">
    <property type="term" value="F:oligosaccharyl transferase activity"/>
    <property type="evidence" value="ECO:0007669"/>
    <property type="project" value="InterPro"/>
</dbReference>
<feature type="transmembrane region" description="Helical" evidence="17">
    <location>
        <begin position="247"/>
        <end position="267"/>
    </location>
</feature>
<keyword evidence="13 17" id="KW-0472">Membrane</keyword>
<dbReference type="InterPro" id="IPR003674">
    <property type="entry name" value="Oligo_trans_STT3"/>
</dbReference>
<evidence type="ECO:0000313" key="20">
    <source>
        <dbReference type="Proteomes" id="UP000632195"/>
    </source>
</evidence>
<dbReference type="GO" id="GO:0005886">
    <property type="term" value="C:plasma membrane"/>
    <property type="evidence" value="ECO:0007669"/>
    <property type="project" value="UniProtKB-SubCell"/>
</dbReference>
<keyword evidence="14" id="KW-0464">Manganese</keyword>
<evidence type="ECO:0000256" key="1">
    <source>
        <dbReference type="ARBA" id="ARBA00001936"/>
    </source>
</evidence>
<reference evidence="19" key="2">
    <citation type="submission" date="2022-09" db="EMBL/GenBank/DDBJ databases">
        <authorList>
            <person name="Sun Q."/>
            <person name="Ohkuma M."/>
        </authorList>
    </citation>
    <scope>NUCLEOTIDE SEQUENCE</scope>
    <source>
        <strain evidence="19">JCM 13583</strain>
    </source>
</reference>
<feature type="transmembrane region" description="Helical" evidence="17">
    <location>
        <begin position="482"/>
        <end position="510"/>
    </location>
</feature>
<feature type="transmembrane region" description="Helical" evidence="17">
    <location>
        <begin position="384"/>
        <end position="407"/>
    </location>
</feature>
<feature type="transmembrane region" description="Helical" evidence="17">
    <location>
        <begin position="21"/>
        <end position="45"/>
    </location>
</feature>